<evidence type="ECO:0000256" key="2">
    <source>
        <dbReference type="ARBA" id="ARBA00022679"/>
    </source>
</evidence>
<feature type="transmembrane region" description="Helical" evidence="7">
    <location>
        <begin position="201"/>
        <end position="222"/>
    </location>
</feature>
<comment type="subcellular location">
    <subcellularLocation>
        <location evidence="1">Membrane</location>
        <topology evidence="1">Multi-pass membrane protein</topology>
    </subcellularLocation>
</comment>
<comment type="catalytic activity">
    <reaction evidence="7">
        <text>L-cysteinyl-[protein] + hexadecanoyl-CoA = S-hexadecanoyl-L-cysteinyl-[protein] + CoA</text>
        <dbReference type="Rhea" id="RHEA:36683"/>
        <dbReference type="Rhea" id="RHEA-COMP:10131"/>
        <dbReference type="Rhea" id="RHEA-COMP:11032"/>
        <dbReference type="ChEBI" id="CHEBI:29950"/>
        <dbReference type="ChEBI" id="CHEBI:57287"/>
        <dbReference type="ChEBI" id="CHEBI:57379"/>
        <dbReference type="ChEBI" id="CHEBI:74151"/>
        <dbReference type="EC" id="2.3.1.225"/>
    </reaction>
</comment>
<evidence type="ECO:0000259" key="8">
    <source>
        <dbReference type="Pfam" id="PF01529"/>
    </source>
</evidence>
<proteinExistence type="inferred from homology"/>
<comment type="similarity">
    <text evidence="7">Belongs to the DHHC palmitoyltransferase family.</text>
</comment>
<dbReference type="Proteomes" id="UP000053825">
    <property type="component" value="Unassembled WGS sequence"/>
</dbReference>
<feature type="domain" description="Palmitoyltransferase DHHC" evidence="8">
    <location>
        <begin position="116"/>
        <end position="241"/>
    </location>
</feature>
<comment type="domain">
    <text evidence="7">The DHHC domain is required for palmitoyltransferase activity.</text>
</comment>
<organism evidence="9 10">
    <name type="scientific">Habropoda laboriosa</name>
    <dbReference type="NCBI Taxonomy" id="597456"/>
    <lineage>
        <taxon>Eukaryota</taxon>
        <taxon>Metazoa</taxon>
        <taxon>Ecdysozoa</taxon>
        <taxon>Arthropoda</taxon>
        <taxon>Hexapoda</taxon>
        <taxon>Insecta</taxon>
        <taxon>Pterygota</taxon>
        <taxon>Neoptera</taxon>
        <taxon>Endopterygota</taxon>
        <taxon>Hymenoptera</taxon>
        <taxon>Apocrita</taxon>
        <taxon>Aculeata</taxon>
        <taxon>Apoidea</taxon>
        <taxon>Anthophila</taxon>
        <taxon>Apidae</taxon>
        <taxon>Habropoda</taxon>
    </lineage>
</organism>
<feature type="transmembrane region" description="Helical" evidence="7">
    <location>
        <begin position="158"/>
        <end position="181"/>
    </location>
</feature>
<dbReference type="OrthoDB" id="6591467at2759"/>
<dbReference type="InterPro" id="IPR039859">
    <property type="entry name" value="PFA4/ZDH16/20/ERF2-like"/>
</dbReference>
<accession>A0A0L7R8A4</accession>
<evidence type="ECO:0000313" key="9">
    <source>
        <dbReference type="EMBL" id="KOC67074.1"/>
    </source>
</evidence>
<sequence length="464" mass="53960">MDYDYMSFHREKDVHNKCYGGRLWCIKDICGIICALLTWLLIIYAEFVVMAVILIPTINTLYSSLNTAIFQSLTFLAFVSHLRTMFTDPGAVPKGNATKEMIVQMGFRDGQVIFKCPKCCSIKPDRAHHCSVCQRCIRKMDHHCPWVNNCVGENNQKYFVLFTFYIAGMSLQSLFLCIQQFTTCVRQEWKECSTFSPPATVVLLLFLAFEALLFAIFTAVMLGTQLQAIWNDETGIEQLKKEEARWVRNSRWKSIQAVFGSIWINQSSQKTNRNYGFERFYIVHVVEIMSPRISSENVVYVDERKIMELSFRKAKRTDCLIHRQLERELSHPWILRGFRDPQKFHGFSEVTEILRDFREPHRFHRSSDILRSSMDSKHFLLLISLVVTSLAYDPNDKSLKDILLPEGQFEAFYLKGSQEEEQNAVRPPHLHGSFHQFKNPALVGAPNSAAYGFRFDGKRRFNYD</sequence>
<name>A0A0L7R8A4_9HYME</name>
<dbReference type="PANTHER" id="PTHR12246">
    <property type="entry name" value="PALMITOYLTRANSFERASE ZDHHC16"/>
    <property type="match status" value="1"/>
</dbReference>
<dbReference type="STRING" id="597456.A0A0L7R8A4"/>
<evidence type="ECO:0000256" key="6">
    <source>
        <dbReference type="ARBA" id="ARBA00023315"/>
    </source>
</evidence>
<evidence type="ECO:0000256" key="5">
    <source>
        <dbReference type="ARBA" id="ARBA00023136"/>
    </source>
</evidence>
<keyword evidence="4 7" id="KW-1133">Transmembrane helix</keyword>
<gene>
    <name evidence="9" type="ORF">WH47_11727</name>
</gene>
<dbReference type="AlphaFoldDB" id="A0A0L7R8A4"/>
<keyword evidence="3 7" id="KW-0812">Transmembrane</keyword>
<evidence type="ECO:0000256" key="7">
    <source>
        <dbReference type="RuleBase" id="RU079119"/>
    </source>
</evidence>
<keyword evidence="2 7" id="KW-0808">Transferase</keyword>
<dbReference type="GO" id="GO:0016020">
    <property type="term" value="C:membrane"/>
    <property type="evidence" value="ECO:0007669"/>
    <property type="project" value="UniProtKB-SubCell"/>
</dbReference>
<keyword evidence="5 7" id="KW-0472">Membrane</keyword>
<evidence type="ECO:0000313" key="10">
    <source>
        <dbReference type="Proteomes" id="UP000053825"/>
    </source>
</evidence>
<evidence type="ECO:0000256" key="4">
    <source>
        <dbReference type="ARBA" id="ARBA00022989"/>
    </source>
</evidence>
<dbReference type="InterPro" id="IPR001594">
    <property type="entry name" value="Palmitoyltrfase_DHHC"/>
</dbReference>
<evidence type="ECO:0000256" key="1">
    <source>
        <dbReference type="ARBA" id="ARBA00004141"/>
    </source>
</evidence>
<keyword evidence="10" id="KW-1185">Reference proteome</keyword>
<dbReference type="EMBL" id="KQ414633">
    <property type="protein sequence ID" value="KOC67074.1"/>
    <property type="molecule type" value="Genomic_DNA"/>
</dbReference>
<dbReference type="EC" id="2.3.1.225" evidence="7"/>
<dbReference type="Pfam" id="PF01529">
    <property type="entry name" value="DHHC"/>
    <property type="match status" value="1"/>
</dbReference>
<dbReference type="GO" id="GO:0019706">
    <property type="term" value="F:protein-cysteine S-palmitoyltransferase activity"/>
    <property type="evidence" value="ECO:0007669"/>
    <property type="project" value="UniProtKB-EC"/>
</dbReference>
<feature type="transmembrane region" description="Helical" evidence="7">
    <location>
        <begin position="29"/>
        <end position="55"/>
    </location>
</feature>
<reference evidence="9 10" key="1">
    <citation type="submission" date="2015-07" db="EMBL/GenBank/DDBJ databases">
        <title>The genome of Habropoda laboriosa.</title>
        <authorList>
            <person name="Pan H."/>
            <person name="Kapheim K."/>
        </authorList>
    </citation>
    <scope>NUCLEOTIDE SEQUENCE [LARGE SCALE GENOMIC DNA]</scope>
    <source>
        <strain evidence="9">0110345459</strain>
    </source>
</reference>
<protein>
    <recommendedName>
        <fullName evidence="7">Palmitoyltransferase</fullName>
        <ecNumber evidence="7">2.3.1.225</ecNumber>
    </recommendedName>
</protein>
<dbReference type="PROSITE" id="PS50216">
    <property type="entry name" value="DHHC"/>
    <property type="match status" value="1"/>
</dbReference>
<evidence type="ECO:0000256" key="3">
    <source>
        <dbReference type="ARBA" id="ARBA00022692"/>
    </source>
</evidence>
<keyword evidence="6 7" id="KW-0012">Acyltransferase</keyword>